<dbReference type="Proteomes" id="UP001234178">
    <property type="component" value="Unassembled WGS sequence"/>
</dbReference>
<accession>A0ABR0A7C7</accession>
<comment type="caution">
    <text evidence="1">The sequence shown here is derived from an EMBL/GenBank/DDBJ whole genome shotgun (WGS) entry which is preliminary data.</text>
</comment>
<name>A0ABR0A7C7_9CRUS</name>
<dbReference type="EMBL" id="JAOYFB010000036">
    <property type="protein sequence ID" value="KAK4020875.1"/>
    <property type="molecule type" value="Genomic_DNA"/>
</dbReference>
<evidence type="ECO:0000313" key="2">
    <source>
        <dbReference type="Proteomes" id="UP001234178"/>
    </source>
</evidence>
<evidence type="ECO:0000313" key="1">
    <source>
        <dbReference type="EMBL" id="KAK4020875.1"/>
    </source>
</evidence>
<organism evidence="1 2">
    <name type="scientific">Daphnia magna</name>
    <dbReference type="NCBI Taxonomy" id="35525"/>
    <lineage>
        <taxon>Eukaryota</taxon>
        <taxon>Metazoa</taxon>
        <taxon>Ecdysozoa</taxon>
        <taxon>Arthropoda</taxon>
        <taxon>Crustacea</taxon>
        <taxon>Branchiopoda</taxon>
        <taxon>Diplostraca</taxon>
        <taxon>Cladocera</taxon>
        <taxon>Anomopoda</taxon>
        <taxon>Daphniidae</taxon>
        <taxon>Daphnia</taxon>
    </lineage>
</organism>
<proteinExistence type="predicted"/>
<gene>
    <name evidence="1" type="ORF">OUZ56_002817</name>
</gene>
<protein>
    <submittedName>
        <fullName evidence="1">Uncharacterized protein</fullName>
    </submittedName>
</protein>
<sequence>MGQVLWNTLSLTIGSGVEQGEIEVTERQKLDNNYCTIKAVLRRRIGLKKEESGQPRPYGTFC</sequence>
<reference evidence="1 2" key="1">
    <citation type="journal article" date="2023" name="Nucleic Acids Res.">
        <title>The hologenome of Daphnia magna reveals possible DNA methylation and microbiome-mediated evolution of the host genome.</title>
        <authorList>
            <person name="Chaturvedi A."/>
            <person name="Li X."/>
            <person name="Dhandapani V."/>
            <person name="Marshall H."/>
            <person name="Kissane S."/>
            <person name="Cuenca-Cambronero M."/>
            <person name="Asole G."/>
            <person name="Calvet F."/>
            <person name="Ruiz-Romero M."/>
            <person name="Marangio P."/>
            <person name="Guigo R."/>
            <person name="Rago D."/>
            <person name="Mirbahai L."/>
            <person name="Eastwood N."/>
            <person name="Colbourne J.K."/>
            <person name="Zhou J."/>
            <person name="Mallon E."/>
            <person name="Orsini L."/>
        </authorList>
    </citation>
    <scope>NUCLEOTIDE SEQUENCE [LARGE SCALE GENOMIC DNA]</scope>
    <source>
        <strain evidence="1">LRV0_1</strain>
    </source>
</reference>
<keyword evidence="2" id="KW-1185">Reference proteome</keyword>